<name>A0A2T4UY97_9MICO</name>
<keyword evidence="6" id="KW-0547">Nucleotide-binding</keyword>
<dbReference type="InterPro" id="IPR043519">
    <property type="entry name" value="NT_sf"/>
</dbReference>
<dbReference type="Proteomes" id="UP000241085">
    <property type="component" value="Unassembled WGS sequence"/>
</dbReference>
<dbReference type="SUPFAM" id="SSF81301">
    <property type="entry name" value="Nucleotidyltransferase"/>
    <property type="match status" value="1"/>
</dbReference>
<dbReference type="PANTHER" id="PTHR33571:SF12">
    <property type="entry name" value="BSL3053 PROTEIN"/>
    <property type="match status" value="1"/>
</dbReference>
<keyword evidence="5" id="KW-0479">Metal-binding</keyword>
<dbReference type="Gene3D" id="1.10.260.40">
    <property type="entry name" value="lambda repressor-like DNA-binding domains"/>
    <property type="match status" value="1"/>
</dbReference>
<dbReference type="Pfam" id="PF01909">
    <property type="entry name" value="NTP_transf_2"/>
    <property type="match status" value="1"/>
</dbReference>
<proteinExistence type="inferred from homology"/>
<dbReference type="GO" id="GO:0003677">
    <property type="term" value="F:DNA binding"/>
    <property type="evidence" value="ECO:0007669"/>
    <property type="project" value="InterPro"/>
</dbReference>
<dbReference type="CDD" id="cd00093">
    <property type="entry name" value="HTH_XRE"/>
    <property type="match status" value="1"/>
</dbReference>
<accession>A0A2T4UY97</accession>
<keyword evidence="7" id="KW-0067">ATP-binding</keyword>
<comment type="caution">
    <text evidence="11">The sequence shown here is derived from an EMBL/GenBank/DDBJ whole genome shotgun (WGS) entry which is preliminary data.</text>
</comment>
<dbReference type="Gene3D" id="3.30.460.10">
    <property type="entry name" value="Beta Polymerase, domain 2"/>
    <property type="match status" value="1"/>
</dbReference>
<dbReference type="Pfam" id="PF13560">
    <property type="entry name" value="HTH_31"/>
    <property type="match status" value="1"/>
</dbReference>
<reference evidence="11 12" key="1">
    <citation type="submission" date="2018-03" db="EMBL/GenBank/DDBJ databases">
        <title>Bacteriophage NCPPB3778 and a type I-E CRISPR drive the evolution of the US Biological Select Agent, Rathayibacter toxicus.</title>
        <authorList>
            <person name="Davis E.W.II."/>
            <person name="Tabima J.F."/>
            <person name="Weisberg A.J."/>
            <person name="Dantas Lopes L."/>
            <person name="Wiseman M.S."/>
            <person name="Wiseman M.S."/>
            <person name="Pupko T."/>
            <person name="Belcher M.S."/>
            <person name="Sechler A.J."/>
            <person name="Tancos M.A."/>
            <person name="Schroeder B.K."/>
            <person name="Murray T.D."/>
            <person name="Luster D.G."/>
            <person name="Schneider W.L."/>
            <person name="Rogers E."/>
            <person name="Andreote F.D."/>
            <person name="Grunwald N.J."/>
            <person name="Putnam M.L."/>
            <person name="Chang J.H."/>
        </authorList>
    </citation>
    <scope>NUCLEOTIDE SEQUENCE [LARGE SCALE GENOMIC DNA]</scope>
    <source>
        <strain evidence="11 12">DSM 15933</strain>
    </source>
</reference>
<evidence type="ECO:0000256" key="6">
    <source>
        <dbReference type="ARBA" id="ARBA00022741"/>
    </source>
</evidence>
<keyword evidence="2" id="KW-1277">Toxin-antitoxin system</keyword>
<keyword evidence="8" id="KW-0460">Magnesium</keyword>
<dbReference type="InterPro" id="IPR002934">
    <property type="entry name" value="Polymerase_NTP_transf_dom"/>
</dbReference>
<evidence type="ECO:0000256" key="4">
    <source>
        <dbReference type="ARBA" id="ARBA00022695"/>
    </source>
</evidence>
<evidence type="ECO:0000256" key="5">
    <source>
        <dbReference type="ARBA" id="ARBA00022723"/>
    </source>
</evidence>
<dbReference type="AlphaFoldDB" id="A0A2T4UY97"/>
<keyword evidence="3" id="KW-0808">Transferase</keyword>
<feature type="domain" description="HTH cro/C1-type" evidence="10">
    <location>
        <begin position="12"/>
        <end position="66"/>
    </location>
</feature>
<evidence type="ECO:0000256" key="7">
    <source>
        <dbReference type="ARBA" id="ARBA00022840"/>
    </source>
</evidence>
<dbReference type="GO" id="GO:0016779">
    <property type="term" value="F:nucleotidyltransferase activity"/>
    <property type="evidence" value="ECO:0007669"/>
    <property type="project" value="UniProtKB-KW"/>
</dbReference>
<keyword evidence="4" id="KW-0548">Nucleotidyltransferase</keyword>
<comment type="similarity">
    <text evidence="9">Belongs to the MntA antitoxin family.</text>
</comment>
<gene>
    <name evidence="11" type="ORF">C1I63_17950</name>
</gene>
<keyword evidence="12" id="KW-1185">Reference proteome</keyword>
<dbReference type="GO" id="GO:0005524">
    <property type="term" value="F:ATP binding"/>
    <property type="evidence" value="ECO:0007669"/>
    <property type="project" value="UniProtKB-KW"/>
</dbReference>
<dbReference type="SUPFAM" id="SSF47413">
    <property type="entry name" value="lambda repressor-like DNA-binding domains"/>
    <property type="match status" value="1"/>
</dbReference>
<evidence type="ECO:0000256" key="9">
    <source>
        <dbReference type="ARBA" id="ARBA00038276"/>
    </source>
</evidence>
<protein>
    <recommendedName>
        <fullName evidence="10">HTH cro/C1-type domain-containing protein</fullName>
    </recommendedName>
</protein>
<evidence type="ECO:0000259" key="10">
    <source>
        <dbReference type="PROSITE" id="PS50943"/>
    </source>
</evidence>
<evidence type="ECO:0000256" key="2">
    <source>
        <dbReference type="ARBA" id="ARBA00022649"/>
    </source>
</evidence>
<comment type="cofactor">
    <cofactor evidence="1">
        <name>Mg(2+)</name>
        <dbReference type="ChEBI" id="CHEBI:18420"/>
    </cofactor>
</comment>
<dbReference type="RefSeq" id="WP_107575654.1">
    <property type="nucleotide sequence ID" value="NZ_PZPL01000001.1"/>
</dbReference>
<evidence type="ECO:0000256" key="3">
    <source>
        <dbReference type="ARBA" id="ARBA00022679"/>
    </source>
</evidence>
<organism evidence="11 12">
    <name type="scientific">Rathayibacter caricis DSM 15933</name>
    <dbReference type="NCBI Taxonomy" id="1328867"/>
    <lineage>
        <taxon>Bacteria</taxon>
        <taxon>Bacillati</taxon>
        <taxon>Actinomycetota</taxon>
        <taxon>Actinomycetes</taxon>
        <taxon>Micrococcales</taxon>
        <taxon>Microbacteriaceae</taxon>
        <taxon>Rathayibacter</taxon>
    </lineage>
</organism>
<dbReference type="InterPro" id="IPR010982">
    <property type="entry name" value="Lambda_DNA-bd_dom_sf"/>
</dbReference>
<evidence type="ECO:0000313" key="11">
    <source>
        <dbReference type="EMBL" id="PTL74514.1"/>
    </source>
</evidence>
<evidence type="ECO:0000256" key="1">
    <source>
        <dbReference type="ARBA" id="ARBA00001946"/>
    </source>
</evidence>
<dbReference type="EMBL" id="PZPL01000001">
    <property type="protein sequence ID" value="PTL74514.1"/>
    <property type="molecule type" value="Genomic_DNA"/>
</dbReference>
<evidence type="ECO:0000256" key="8">
    <source>
        <dbReference type="ARBA" id="ARBA00022842"/>
    </source>
</evidence>
<dbReference type="CDD" id="cd05403">
    <property type="entry name" value="NT_KNTase_like"/>
    <property type="match status" value="1"/>
</dbReference>
<dbReference type="InterPro" id="IPR052038">
    <property type="entry name" value="Type-VII_TA_antitoxin"/>
</dbReference>
<evidence type="ECO:0000313" key="12">
    <source>
        <dbReference type="Proteomes" id="UP000241085"/>
    </source>
</evidence>
<dbReference type="PROSITE" id="PS50943">
    <property type="entry name" value="HTH_CROC1"/>
    <property type="match status" value="1"/>
</dbReference>
<dbReference type="GO" id="GO:0046872">
    <property type="term" value="F:metal ion binding"/>
    <property type="evidence" value="ECO:0007669"/>
    <property type="project" value="UniProtKB-KW"/>
</dbReference>
<dbReference type="InterPro" id="IPR001387">
    <property type="entry name" value="Cro/C1-type_HTH"/>
</dbReference>
<dbReference type="PANTHER" id="PTHR33571">
    <property type="entry name" value="SSL8005 PROTEIN"/>
    <property type="match status" value="1"/>
</dbReference>
<sequence length="155" mass="16703">MNLDRLPLGAVLRRAREDVAMSQTALAAAAGLRQPNIAAIEAGSRRPSPELLERVLRAARLRPSIVLEYLADDVRQLAADHGLSDVRVFGSAARGSDDERSDIDLLAAADPSIDFLRLAAFRGRAEELLGFPVDVVIDSPDDDVVAAIRREAVPL</sequence>
<dbReference type="SMART" id="SM00530">
    <property type="entry name" value="HTH_XRE"/>
    <property type="match status" value="1"/>
</dbReference>